<sequence length="91" mass="9725">MFESGIGLDVGDRVTSRRYASSLATFPIIEDATIEEPEVEVSNGKGKKGKFDLLEVPTKLAEVGESVEARPLAKSATVEKMVATNTVVVVD</sequence>
<name>A0AAN9T090_PSOTE</name>
<organism evidence="1 2">
    <name type="scientific">Psophocarpus tetragonolobus</name>
    <name type="common">Winged bean</name>
    <name type="synonym">Dolichos tetragonolobus</name>
    <dbReference type="NCBI Taxonomy" id="3891"/>
    <lineage>
        <taxon>Eukaryota</taxon>
        <taxon>Viridiplantae</taxon>
        <taxon>Streptophyta</taxon>
        <taxon>Embryophyta</taxon>
        <taxon>Tracheophyta</taxon>
        <taxon>Spermatophyta</taxon>
        <taxon>Magnoliopsida</taxon>
        <taxon>eudicotyledons</taxon>
        <taxon>Gunneridae</taxon>
        <taxon>Pentapetalae</taxon>
        <taxon>rosids</taxon>
        <taxon>fabids</taxon>
        <taxon>Fabales</taxon>
        <taxon>Fabaceae</taxon>
        <taxon>Papilionoideae</taxon>
        <taxon>50 kb inversion clade</taxon>
        <taxon>NPAAA clade</taxon>
        <taxon>indigoferoid/millettioid clade</taxon>
        <taxon>Phaseoleae</taxon>
        <taxon>Psophocarpus</taxon>
    </lineage>
</organism>
<proteinExistence type="predicted"/>
<reference evidence="1 2" key="1">
    <citation type="submission" date="2024-01" db="EMBL/GenBank/DDBJ databases">
        <title>The genomes of 5 underutilized Papilionoideae crops provide insights into root nodulation and disease resistanc.</title>
        <authorList>
            <person name="Jiang F."/>
        </authorList>
    </citation>
    <scope>NUCLEOTIDE SEQUENCE [LARGE SCALE GENOMIC DNA]</scope>
    <source>
        <strain evidence="1">DUOXIRENSHENG_FW03</strain>
        <tissue evidence="1">Leaves</tissue>
    </source>
</reference>
<dbReference type="AlphaFoldDB" id="A0AAN9T090"/>
<gene>
    <name evidence="1" type="ORF">VNO78_02933</name>
</gene>
<keyword evidence="2" id="KW-1185">Reference proteome</keyword>
<evidence type="ECO:0000313" key="1">
    <source>
        <dbReference type="EMBL" id="KAK7411499.1"/>
    </source>
</evidence>
<protein>
    <submittedName>
        <fullName evidence="1">Uncharacterized protein</fullName>
    </submittedName>
</protein>
<dbReference type="Proteomes" id="UP001386955">
    <property type="component" value="Unassembled WGS sequence"/>
</dbReference>
<comment type="caution">
    <text evidence="1">The sequence shown here is derived from an EMBL/GenBank/DDBJ whole genome shotgun (WGS) entry which is preliminary data.</text>
</comment>
<evidence type="ECO:0000313" key="2">
    <source>
        <dbReference type="Proteomes" id="UP001386955"/>
    </source>
</evidence>
<dbReference type="EMBL" id="JAYMYS010000001">
    <property type="protein sequence ID" value="KAK7411499.1"/>
    <property type="molecule type" value="Genomic_DNA"/>
</dbReference>
<accession>A0AAN9T090</accession>